<sequence length="424" mass="48540">MNFENTLSFAQGLDLQDKLREFRNEFLIPQHNGKDIIYLCGNSLGLQPKATKSQIEILLNQWENYAVEGWFTKGVEWMHFHESMQQSLAKICGAKPVEVTPMNNLTVNLHLMMVSFYRPTKQRYKILMEAKAFPSDQYAIDSQVQFHGYEPEEAVIELGPREGENLLRTEDILATIDKHKDELALILMGGINYLSGQLFDMEAITKHAKQYNITVGFDLAHAMGNAPLKLHDWGVDFAMWCSYKYMNSSPGGISGVFVHENNFSNTELQRFAGWWGYEKDTRFLMTRKFKPEQGAEGWQLSTSQMLLLAAHKASLDIFDRAGFENLRAKSELLTAYLEFIIDGVNQKAGKLLYEIVTPRDTKQRGCQLSIIAHHPEPKKVFEKLAEQGVIGDWREPNVMRFAPVPLYNTFEDVYRFGEILAVSC</sequence>
<feature type="modified residue" description="N6-(pyridoxal phosphate)lysine" evidence="4">
    <location>
        <position position="244"/>
    </location>
</feature>
<dbReference type="Proteomes" id="UP001155182">
    <property type="component" value="Unassembled WGS sequence"/>
</dbReference>
<comment type="pathway">
    <text evidence="4 6">Amino-acid degradation; L-kynurenine degradation; L-alanine and anthranilate from L-kynurenine: step 1/1.</text>
</comment>
<comment type="catalytic activity">
    <reaction evidence="4 6">
        <text>L-kynurenine + H2O = anthranilate + L-alanine + H(+)</text>
        <dbReference type="Rhea" id="RHEA:16813"/>
        <dbReference type="ChEBI" id="CHEBI:15377"/>
        <dbReference type="ChEBI" id="CHEBI:15378"/>
        <dbReference type="ChEBI" id="CHEBI:16567"/>
        <dbReference type="ChEBI" id="CHEBI:57959"/>
        <dbReference type="ChEBI" id="CHEBI:57972"/>
        <dbReference type="EC" id="3.7.1.3"/>
    </reaction>
</comment>
<comment type="caution">
    <text evidence="7">The sequence shown here is derived from an EMBL/GenBank/DDBJ whole genome shotgun (WGS) entry which is preliminary data.</text>
</comment>
<comment type="subunit">
    <text evidence="4 6">Homodimer.</text>
</comment>
<keyword evidence="1 4" id="KW-0662">Pyridine nucleotide biosynthesis</keyword>
<feature type="binding site" evidence="4">
    <location>
        <position position="105"/>
    </location>
    <ligand>
        <name>pyridoxal 5'-phosphate</name>
        <dbReference type="ChEBI" id="CHEBI:597326"/>
    </ligand>
</feature>
<dbReference type="GO" id="GO:0009435">
    <property type="term" value="P:NAD+ biosynthetic process"/>
    <property type="evidence" value="ECO:0007669"/>
    <property type="project" value="UniProtKB-UniRule"/>
</dbReference>
<dbReference type="Pfam" id="PF22580">
    <property type="entry name" value="KYNU_C"/>
    <property type="match status" value="1"/>
</dbReference>
<evidence type="ECO:0000256" key="1">
    <source>
        <dbReference type="ARBA" id="ARBA00022642"/>
    </source>
</evidence>
<dbReference type="RefSeq" id="WP_252585471.1">
    <property type="nucleotide sequence ID" value="NZ_JAMWYS010000002.1"/>
</dbReference>
<dbReference type="AlphaFoldDB" id="A0A9X2EYL1"/>
<dbReference type="HAMAP" id="MF_01970">
    <property type="entry name" value="Kynureninase"/>
    <property type="match status" value="1"/>
</dbReference>
<dbReference type="GO" id="GO:0019441">
    <property type="term" value="P:L-tryptophan catabolic process to kynurenine"/>
    <property type="evidence" value="ECO:0007669"/>
    <property type="project" value="TreeGrafter"/>
</dbReference>
<organism evidence="7 8">
    <name type="scientific">Solitalea agri</name>
    <dbReference type="NCBI Taxonomy" id="2953739"/>
    <lineage>
        <taxon>Bacteria</taxon>
        <taxon>Pseudomonadati</taxon>
        <taxon>Bacteroidota</taxon>
        <taxon>Sphingobacteriia</taxon>
        <taxon>Sphingobacteriales</taxon>
        <taxon>Sphingobacteriaceae</taxon>
        <taxon>Solitalea</taxon>
    </lineage>
</organism>
<dbReference type="EMBL" id="JAMWYS010000002">
    <property type="protein sequence ID" value="MCO4291312.1"/>
    <property type="molecule type" value="Genomic_DNA"/>
</dbReference>
<dbReference type="Gene3D" id="3.40.640.10">
    <property type="entry name" value="Type I PLP-dependent aspartate aminotransferase-like (Major domain)"/>
    <property type="match status" value="1"/>
</dbReference>
<dbReference type="SUPFAM" id="SSF53383">
    <property type="entry name" value="PLP-dependent transferases"/>
    <property type="match status" value="1"/>
</dbReference>
<comment type="similarity">
    <text evidence="4 6">Belongs to the kynureninase family.</text>
</comment>
<proteinExistence type="inferred from homology"/>
<feature type="binding site" evidence="4">
    <location>
        <position position="302"/>
    </location>
    <ligand>
        <name>pyridoxal 5'-phosphate</name>
        <dbReference type="ChEBI" id="CHEBI:597326"/>
    </ligand>
</feature>
<keyword evidence="2 4" id="KW-0378">Hydrolase</keyword>
<evidence type="ECO:0000256" key="6">
    <source>
        <dbReference type="PIRNR" id="PIRNR038800"/>
    </source>
</evidence>
<comment type="pathway">
    <text evidence="4 6">Cofactor biosynthesis; NAD(+) biosynthesis; quinolinate from L-kynurenine: step 2/3.</text>
</comment>
<comment type="function">
    <text evidence="4 6">Catalyzes the cleavage of L-kynurenine (L-Kyn) and L-3-hydroxykynurenine (L-3OHKyn) into anthranilic acid (AA) and 3-hydroxyanthranilic acid (3-OHAA), respectively.</text>
</comment>
<dbReference type="InterPro" id="IPR015422">
    <property type="entry name" value="PyrdxlP-dep_Trfase_small"/>
</dbReference>
<dbReference type="NCBIfam" id="TIGR01814">
    <property type="entry name" value="kynureninase"/>
    <property type="match status" value="1"/>
</dbReference>
<gene>
    <name evidence="4 7" type="primary">kynU</name>
    <name evidence="7" type="ORF">NF867_00360</name>
</gene>
<dbReference type="InterPro" id="IPR015424">
    <property type="entry name" value="PyrdxlP-dep_Trfase"/>
</dbReference>
<dbReference type="GO" id="GO:0097053">
    <property type="term" value="P:L-kynurenine catabolic process"/>
    <property type="evidence" value="ECO:0007669"/>
    <property type="project" value="UniProtKB-UniRule"/>
</dbReference>
<reference evidence="7" key="1">
    <citation type="submission" date="2022-06" db="EMBL/GenBank/DDBJ databases">
        <title>Solitalea sp. MAHUQ-68 isolated from rhizospheric soil.</title>
        <authorList>
            <person name="Huq M.A."/>
        </authorList>
    </citation>
    <scope>NUCLEOTIDE SEQUENCE</scope>
    <source>
        <strain evidence="7">MAHUQ-68</strain>
    </source>
</reference>
<feature type="binding site" evidence="4">
    <location>
        <position position="274"/>
    </location>
    <ligand>
        <name>pyridoxal 5'-phosphate</name>
        <dbReference type="ChEBI" id="CHEBI:597326"/>
    </ligand>
</feature>
<dbReference type="PANTHER" id="PTHR14084:SF0">
    <property type="entry name" value="KYNURENINASE"/>
    <property type="match status" value="1"/>
</dbReference>
<feature type="binding site" evidence="4">
    <location>
        <position position="243"/>
    </location>
    <ligand>
        <name>pyridoxal 5'-phosphate</name>
        <dbReference type="ChEBI" id="CHEBI:597326"/>
    </ligand>
</feature>
<dbReference type="PIRSF" id="PIRSF038800">
    <property type="entry name" value="KYNU"/>
    <property type="match status" value="1"/>
</dbReference>
<comment type="cofactor">
    <cofactor evidence="4 6">
        <name>pyridoxal 5'-phosphate</name>
        <dbReference type="ChEBI" id="CHEBI:597326"/>
    </cofactor>
</comment>
<keyword evidence="8" id="KW-1185">Reference proteome</keyword>
<dbReference type="GO" id="GO:0005737">
    <property type="term" value="C:cytoplasm"/>
    <property type="evidence" value="ECO:0007669"/>
    <property type="project" value="UniProtKB-UniRule"/>
</dbReference>
<dbReference type="GO" id="GO:0019805">
    <property type="term" value="P:quinolinate biosynthetic process"/>
    <property type="evidence" value="ECO:0007669"/>
    <property type="project" value="UniProtKB-UniRule"/>
</dbReference>
<dbReference type="FunFam" id="3.40.640.10:FF:000031">
    <property type="entry name" value="Kynureninase"/>
    <property type="match status" value="1"/>
</dbReference>
<dbReference type="GO" id="GO:0030429">
    <property type="term" value="F:kynureninase activity"/>
    <property type="evidence" value="ECO:0007669"/>
    <property type="project" value="UniProtKB-UniRule"/>
</dbReference>
<dbReference type="GO" id="GO:0030170">
    <property type="term" value="F:pyridoxal phosphate binding"/>
    <property type="evidence" value="ECO:0007669"/>
    <property type="project" value="UniProtKB-UniRule"/>
</dbReference>
<evidence type="ECO:0000256" key="3">
    <source>
        <dbReference type="ARBA" id="ARBA00022898"/>
    </source>
</evidence>
<dbReference type="GO" id="GO:0043420">
    <property type="term" value="P:anthranilate metabolic process"/>
    <property type="evidence" value="ECO:0007669"/>
    <property type="project" value="TreeGrafter"/>
</dbReference>
<dbReference type="InterPro" id="IPR015421">
    <property type="entry name" value="PyrdxlP-dep_Trfase_major"/>
</dbReference>
<evidence type="ECO:0000256" key="4">
    <source>
        <dbReference type="HAMAP-Rule" id="MF_01970"/>
    </source>
</evidence>
<name>A0A9X2EYL1_9SPHI</name>
<evidence type="ECO:0000313" key="8">
    <source>
        <dbReference type="Proteomes" id="UP001155182"/>
    </source>
</evidence>
<evidence type="ECO:0000256" key="5">
    <source>
        <dbReference type="NCBIfam" id="TIGR01814"/>
    </source>
</evidence>
<keyword evidence="3 4" id="KW-0663">Pyridoxal phosphate</keyword>
<evidence type="ECO:0000313" key="7">
    <source>
        <dbReference type="EMBL" id="MCO4291312.1"/>
    </source>
</evidence>
<dbReference type="PANTHER" id="PTHR14084">
    <property type="entry name" value="KYNURENINASE"/>
    <property type="match status" value="1"/>
</dbReference>
<comment type="caution">
    <text evidence="4">Lacks conserved residue(s) required for the propagation of feature annotation.</text>
</comment>
<feature type="binding site" evidence="4">
    <location>
        <begin position="133"/>
        <end position="136"/>
    </location>
    <ligand>
        <name>pyridoxal 5'-phosphate</name>
        <dbReference type="ChEBI" id="CHEBI:597326"/>
    </ligand>
</feature>
<accession>A0A9X2EYL1</accession>
<evidence type="ECO:0000256" key="2">
    <source>
        <dbReference type="ARBA" id="ARBA00022801"/>
    </source>
</evidence>
<protein>
    <recommendedName>
        <fullName evidence="4 5">Kynureninase</fullName>
        <ecNumber evidence="4 5">3.7.1.3</ecNumber>
    </recommendedName>
    <alternativeName>
        <fullName evidence="4">L-kynurenine hydrolase</fullName>
    </alternativeName>
</protein>
<dbReference type="Gene3D" id="3.90.1150.10">
    <property type="entry name" value="Aspartate Aminotransferase, domain 1"/>
    <property type="match status" value="1"/>
</dbReference>
<dbReference type="EC" id="3.7.1.3" evidence="4 5"/>
<dbReference type="InterPro" id="IPR010111">
    <property type="entry name" value="Kynureninase"/>
</dbReference>
<comment type="catalytic activity">
    <reaction evidence="6">
        <text>3-hydroxy-L-kynurenine + H2O = 3-hydroxyanthranilate + L-alanine + H(+)</text>
        <dbReference type="Rhea" id="RHEA:25143"/>
        <dbReference type="ChEBI" id="CHEBI:15377"/>
        <dbReference type="ChEBI" id="CHEBI:15378"/>
        <dbReference type="ChEBI" id="CHEBI:36559"/>
        <dbReference type="ChEBI" id="CHEBI:57972"/>
        <dbReference type="ChEBI" id="CHEBI:58125"/>
        <dbReference type="EC" id="3.7.1.3"/>
    </reaction>
</comment>
<feature type="binding site" evidence="4">
    <location>
        <position position="218"/>
    </location>
    <ligand>
        <name>pyridoxal 5'-phosphate</name>
        <dbReference type="ChEBI" id="CHEBI:597326"/>
    </ligand>
</feature>
<feature type="binding site" evidence="4">
    <location>
        <position position="221"/>
    </location>
    <ligand>
        <name>pyridoxal 5'-phosphate</name>
        <dbReference type="ChEBI" id="CHEBI:597326"/>
    </ligand>
</feature>
<feature type="binding site" evidence="4">
    <location>
        <position position="106"/>
    </location>
    <ligand>
        <name>pyridoxal 5'-phosphate</name>
        <dbReference type="ChEBI" id="CHEBI:597326"/>
    </ligand>
</feature>